<gene>
    <name evidence="2" type="ORF">EVAR_66877_1</name>
</gene>
<evidence type="ECO:0000256" key="1">
    <source>
        <dbReference type="SAM" id="MobiDB-lite"/>
    </source>
</evidence>
<keyword evidence="3" id="KW-1185">Reference proteome</keyword>
<dbReference type="OrthoDB" id="10637295at2759"/>
<dbReference type="Proteomes" id="UP000299102">
    <property type="component" value="Unassembled WGS sequence"/>
</dbReference>
<dbReference type="AlphaFoldDB" id="A0A4C1ZZP8"/>
<proteinExistence type="predicted"/>
<sequence>MHLFSVSLLPEANYAPKTEEKDTFLGRSRGSAAGGCLGLITPVTNECECNDSIRTEPPAQLRVSLNPLTFSCLKKQSILSSRNTRLEETSDWNTLGSFLSATRRPSRGSVTALRQRNNIHERKRECVVKARNRKEREENEENRKWALVTELERYKSELTSCSTRGADAGRSAKVDKGRHVPYAT</sequence>
<evidence type="ECO:0000313" key="3">
    <source>
        <dbReference type="Proteomes" id="UP000299102"/>
    </source>
</evidence>
<reference evidence="2 3" key="1">
    <citation type="journal article" date="2019" name="Commun. Biol.">
        <title>The bagworm genome reveals a unique fibroin gene that provides high tensile strength.</title>
        <authorList>
            <person name="Kono N."/>
            <person name="Nakamura H."/>
            <person name="Ohtoshi R."/>
            <person name="Tomita M."/>
            <person name="Numata K."/>
            <person name="Arakawa K."/>
        </authorList>
    </citation>
    <scope>NUCLEOTIDE SEQUENCE [LARGE SCALE GENOMIC DNA]</scope>
</reference>
<evidence type="ECO:0000313" key="2">
    <source>
        <dbReference type="EMBL" id="GBP93188.1"/>
    </source>
</evidence>
<name>A0A4C1ZZP8_EUMVA</name>
<comment type="caution">
    <text evidence="2">The sequence shown here is derived from an EMBL/GenBank/DDBJ whole genome shotgun (WGS) entry which is preliminary data.</text>
</comment>
<organism evidence="2 3">
    <name type="scientific">Eumeta variegata</name>
    <name type="common">Bagworm moth</name>
    <name type="synonym">Eumeta japonica</name>
    <dbReference type="NCBI Taxonomy" id="151549"/>
    <lineage>
        <taxon>Eukaryota</taxon>
        <taxon>Metazoa</taxon>
        <taxon>Ecdysozoa</taxon>
        <taxon>Arthropoda</taxon>
        <taxon>Hexapoda</taxon>
        <taxon>Insecta</taxon>
        <taxon>Pterygota</taxon>
        <taxon>Neoptera</taxon>
        <taxon>Endopterygota</taxon>
        <taxon>Lepidoptera</taxon>
        <taxon>Glossata</taxon>
        <taxon>Ditrysia</taxon>
        <taxon>Tineoidea</taxon>
        <taxon>Psychidae</taxon>
        <taxon>Oiketicinae</taxon>
        <taxon>Eumeta</taxon>
    </lineage>
</organism>
<dbReference type="EMBL" id="BGZK01002348">
    <property type="protein sequence ID" value="GBP93188.1"/>
    <property type="molecule type" value="Genomic_DNA"/>
</dbReference>
<accession>A0A4C1ZZP8</accession>
<protein>
    <submittedName>
        <fullName evidence="2">Uncharacterized protein</fullName>
    </submittedName>
</protein>
<feature type="region of interest" description="Disordered" evidence="1">
    <location>
        <begin position="159"/>
        <end position="184"/>
    </location>
</feature>